<keyword evidence="2" id="KW-1185">Reference proteome</keyword>
<dbReference type="Pfam" id="PF06037">
    <property type="entry name" value="DUF922"/>
    <property type="match status" value="1"/>
</dbReference>
<dbReference type="AlphaFoldDB" id="A0A0F3KUB7"/>
<protein>
    <recommendedName>
        <fullName evidence="3">Secreted Zn-dependent protease</fullName>
    </recommendedName>
</protein>
<accession>A0A0F3KUB7</accession>
<dbReference type="RefSeq" id="WP_045829281.1">
    <property type="nucleotide sequence ID" value="NZ_JZRB01000018.1"/>
</dbReference>
<dbReference type="PATRIC" id="fig|345309.4.peg.1062"/>
<organism evidence="1 2">
    <name type="scientific">Luteibacter yeojuensis</name>
    <dbReference type="NCBI Taxonomy" id="345309"/>
    <lineage>
        <taxon>Bacteria</taxon>
        <taxon>Pseudomonadati</taxon>
        <taxon>Pseudomonadota</taxon>
        <taxon>Gammaproteobacteria</taxon>
        <taxon>Lysobacterales</taxon>
        <taxon>Rhodanobacteraceae</taxon>
        <taxon>Luteibacter</taxon>
    </lineage>
</organism>
<dbReference type="OrthoDB" id="5956635at2"/>
<evidence type="ECO:0008006" key="3">
    <source>
        <dbReference type="Google" id="ProtNLM"/>
    </source>
</evidence>
<sequence length="180" mass="19890">MFYLVPVDPVPAAIIEERESHYDVHGATEPDMVRDLNAKGPVVGAGHYWAYTSANVNFNYRTRQAHGACFLVSPSVVVSINIVYPQWMPSAPPTAAAASKWAKLDRAIHAHEGEHAQLAREQARSLVRLLRRHVSGKTCKALDTVVERESVILRQKSVMANEALDERTGHGLKEGVAISW</sequence>
<proteinExistence type="predicted"/>
<dbReference type="InterPro" id="IPR010321">
    <property type="entry name" value="DUF922"/>
</dbReference>
<dbReference type="Proteomes" id="UP000033651">
    <property type="component" value="Unassembled WGS sequence"/>
</dbReference>
<reference evidence="1 2" key="1">
    <citation type="submission" date="2015-03" db="EMBL/GenBank/DDBJ databases">
        <title>Draft genome sequence of Luteibacter yeojuensis strain SU11.</title>
        <authorList>
            <person name="Sulaiman J."/>
            <person name="Priya K."/>
            <person name="Chan K.-G."/>
        </authorList>
    </citation>
    <scope>NUCLEOTIDE SEQUENCE [LARGE SCALE GENOMIC DNA]</scope>
    <source>
        <strain evidence="1 2">SU11</strain>
    </source>
</reference>
<evidence type="ECO:0000313" key="1">
    <source>
        <dbReference type="EMBL" id="KJV34756.1"/>
    </source>
</evidence>
<evidence type="ECO:0000313" key="2">
    <source>
        <dbReference type="Proteomes" id="UP000033651"/>
    </source>
</evidence>
<dbReference type="EMBL" id="JZRB01000018">
    <property type="protein sequence ID" value="KJV34756.1"/>
    <property type="molecule type" value="Genomic_DNA"/>
</dbReference>
<comment type="caution">
    <text evidence="1">The sequence shown here is derived from an EMBL/GenBank/DDBJ whole genome shotgun (WGS) entry which is preliminary data.</text>
</comment>
<name>A0A0F3KUB7_9GAMM</name>
<gene>
    <name evidence="1" type="ORF">VI08_09185</name>
</gene>